<dbReference type="SUPFAM" id="SSF75005">
    <property type="entry name" value="Arabinanase/levansucrase/invertase"/>
    <property type="match status" value="1"/>
</dbReference>
<dbReference type="SUPFAM" id="SSF49899">
    <property type="entry name" value="Concanavalin A-like lectins/glucanases"/>
    <property type="match status" value="1"/>
</dbReference>
<dbReference type="PANTHER" id="PTHR42812:SF12">
    <property type="entry name" value="BETA-XYLOSIDASE-RELATED"/>
    <property type="match status" value="1"/>
</dbReference>
<dbReference type="InterPro" id="IPR006710">
    <property type="entry name" value="Glyco_hydro_43"/>
</dbReference>
<evidence type="ECO:0000313" key="8">
    <source>
        <dbReference type="EMBL" id="PRY83792.1"/>
    </source>
</evidence>
<evidence type="ECO:0000259" key="7">
    <source>
        <dbReference type="Pfam" id="PF17851"/>
    </source>
</evidence>
<keyword evidence="2 6" id="KW-0378">Hydrolase</keyword>
<evidence type="ECO:0000256" key="4">
    <source>
        <dbReference type="PIRSR" id="PIRSR606710-1"/>
    </source>
</evidence>
<dbReference type="Pfam" id="PF17851">
    <property type="entry name" value="GH43_C2"/>
    <property type="match status" value="1"/>
</dbReference>
<dbReference type="CDD" id="cd09001">
    <property type="entry name" value="GH43_FsAxh1-like"/>
    <property type="match status" value="1"/>
</dbReference>
<dbReference type="OrthoDB" id="9801455at2"/>
<dbReference type="GO" id="GO:0005975">
    <property type="term" value="P:carbohydrate metabolic process"/>
    <property type="evidence" value="ECO:0007669"/>
    <property type="project" value="InterPro"/>
</dbReference>
<evidence type="ECO:0000256" key="2">
    <source>
        <dbReference type="ARBA" id="ARBA00022801"/>
    </source>
</evidence>
<keyword evidence="3 6" id="KW-0326">Glycosidase</keyword>
<dbReference type="EMBL" id="PVTR01000025">
    <property type="protein sequence ID" value="PRY83792.1"/>
    <property type="molecule type" value="Genomic_DNA"/>
</dbReference>
<evidence type="ECO:0000313" key="9">
    <source>
        <dbReference type="Proteomes" id="UP000238157"/>
    </source>
</evidence>
<dbReference type="InterPro" id="IPR023296">
    <property type="entry name" value="Glyco_hydro_beta-prop_sf"/>
</dbReference>
<comment type="similarity">
    <text evidence="1 6">Belongs to the glycosyl hydrolase 43 family.</text>
</comment>
<keyword evidence="9" id="KW-1185">Reference proteome</keyword>
<organism evidence="8 9">
    <name type="scientific">Mongoliibacter ruber</name>
    <dbReference type="NCBI Taxonomy" id="1750599"/>
    <lineage>
        <taxon>Bacteria</taxon>
        <taxon>Pseudomonadati</taxon>
        <taxon>Bacteroidota</taxon>
        <taxon>Cytophagia</taxon>
        <taxon>Cytophagales</taxon>
        <taxon>Cyclobacteriaceae</taxon>
        <taxon>Mongoliibacter</taxon>
    </lineage>
</organism>
<feature type="active site" description="Proton donor" evidence="4">
    <location>
        <position position="203"/>
    </location>
</feature>
<dbReference type="InterPro" id="IPR013320">
    <property type="entry name" value="ConA-like_dom_sf"/>
</dbReference>
<evidence type="ECO:0000256" key="3">
    <source>
        <dbReference type="ARBA" id="ARBA00023295"/>
    </source>
</evidence>
<dbReference type="GO" id="GO:0004553">
    <property type="term" value="F:hydrolase activity, hydrolyzing O-glycosyl compounds"/>
    <property type="evidence" value="ECO:0007669"/>
    <property type="project" value="InterPro"/>
</dbReference>
<dbReference type="InterPro" id="IPR041542">
    <property type="entry name" value="GH43_C2"/>
</dbReference>
<dbReference type="Gene3D" id="2.60.120.200">
    <property type="match status" value="1"/>
</dbReference>
<dbReference type="PANTHER" id="PTHR42812">
    <property type="entry name" value="BETA-XYLOSIDASE"/>
    <property type="match status" value="1"/>
</dbReference>
<proteinExistence type="inferred from homology"/>
<sequence>MRVLYTWFFALILFPALLFAQNERASNPIIFADVPDLSMIRVGETYYMSSTTMHMSPGVPIMKSSDLVNWELVNYAYHTLVDNPAMNLDQGQNSYGKGSWASCLRYHDGIFFLSTFAATSGKTHIFKTSDIENGTWEEISFEPSYHDHTIYFDEDKTYMIWGAGDLMIVELEKDLSGVLAGSERVLVENASVVAGENIGLPAEGSQIFKKDNYYYLLNITWPKGGMRTVLVHRSEKITGPYEGKVALHDRGIAQGGLIDTPDGNWFAYLFRDYGAVGRIPYLVPVDWVDGWPVLGEEGKVPDFLDLPSGKRGIPMIVATDDFVREDHDYTLPLVWQWNHNPINTHWSLKERPGFLRLRNDRVDSHVLETRNTLTQRTFGPKSNAITKLDFTGLKEGDNAGMILLQKEYGFIGVKRASGKSNLIVEISGEITAQIPLEGNIVYLKAACDFENMKDQARFYYSLDGENWEQIGDILSMKYTLPHFMGYRFGLFSFGTQSKGGFADFKFFKIEGEGRNDEE</sequence>
<accession>A0A2T0WAR6</accession>
<comment type="caution">
    <text evidence="8">The sequence shown here is derived from an EMBL/GenBank/DDBJ whole genome shotgun (WGS) entry which is preliminary data.</text>
</comment>
<evidence type="ECO:0000256" key="5">
    <source>
        <dbReference type="PIRSR" id="PIRSR606710-2"/>
    </source>
</evidence>
<dbReference type="InterPro" id="IPR051795">
    <property type="entry name" value="Glycosyl_Hydrlase_43"/>
</dbReference>
<dbReference type="Gene3D" id="2.115.10.20">
    <property type="entry name" value="Glycosyl hydrolase domain, family 43"/>
    <property type="match status" value="1"/>
</dbReference>
<protein>
    <submittedName>
        <fullName evidence="8">Beta-xylosidase</fullName>
    </submittedName>
</protein>
<dbReference type="RefSeq" id="WP_106135652.1">
    <property type="nucleotide sequence ID" value="NZ_PVTR01000025.1"/>
</dbReference>
<dbReference type="AlphaFoldDB" id="A0A2T0WAR6"/>
<feature type="site" description="Important for catalytic activity, responsible for pKa modulation of the active site Glu and correct orientation of both the proton donor and substrate" evidence="5">
    <location>
        <position position="147"/>
    </location>
</feature>
<name>A0A2T0WAR6_9BACT</name>
<evidence type="ECO:0000256" key="6">
    <source>
        <dbReference type="RuleBase" id="RU361187"/>
    </source>
</evidence>
<evidence type="ECO:0000256" key="1">
    <source>
        <dbReference type="ARBA" id="ARBA00009865"/>
    </source>
</evidence>
<dbReference type="Pfam" id="PF04616">
    <property type="entry name" value="Glyco_hydro_43"/>
    <property type="match status" value="1"/>
</dbReference>
<feature type="domain" description="Beta-xylosidase C-terminal Concanavalin A-like" evidence="7">
    <location>
        <begin position="330"/>
        <end position="510"/>
    </location>
</feature>
<feature type="active site" description="Proton acceptor" evidence="4">
    <location>
        <position position="36"/>
    </location>
</feature>
<dbReference type="Proteomes" id="UP000238157">
    <property type="component" value="Unassembled WGS sequence"/>
</dbReference>
<reference evidence="8 9" key="1">
    <citation type="submission" date="2018-03" db="EMBL/GenBank/DDBJ databases">
        <title>Genomic Encyclopedia of Archaeal and Bacterial Type Strains, Phase II (KMG-II): from individual species to whole genera.</title>
        <authorList>
            <person name="Goeker M."/>
        </authorList>
    </citation>
    <scope>NUCLEOTIDE SEQUENCE [LARGE SCALE GENOMIC DNA]</scope>
    <source>
        <strain evidence="8 9">DSM 27929</strain>
    </source>
</reference>
<gene>
    <name evidence="8" type="ORF">CLW00_1259</name>
</gene>